<sequence>MSERIGSERIGSERMGSESIDLVISNYLAENNLKYLSGVGIFGNQSVGKSSIINLYAGKAVAQVSSRQCTKDLTYYQTGTALSMVDFPGFNGELVDGKTFHQLHSDKINKMAGVIFVTTADDISKGFVKLFESVARCTSGEILVIINKFDEQIKESCNAVSSRAVRESMTDLSNIFSEVNQSNVVVRENLPLSNIYQKLFTPVELLAIRQRMTEILDDFESRLAKLGFNRRVDYVFVQSNIHEIHDSIMADKLDDDEDLFPFEHYLTGRRKINARLDVREEYHHQRFSQTSNRNPSIADLNKLILTDLLEIANRDIMMEKIDRLFTNAKLYMLSNIINNIYQSNNSAPIDYLIKKLSENVYVKEEYKYEEVTSSCFQTYRELKTGIRTIFNQDFETKLNDFNRLMSSIDKASTHNNDSFYHLPVMFINDALMKIVDDYFNVATKFTSSDYMSKTIGYVSEKFVSNMVEIKNKNLPKDFLKKSVFIKIGNVVVMVSGDIKFDSVSCKFYFTHIRYICKLVPMLNKEINHIQCAICCNDITNKDKYIIDNCNHGAFCIECKSVLDRCPMCRTNASGWNKVYI</sequence>
<keyword evidence="1" id="KW-0862">Zinc</keyword>
<keyword evidence="1" id="KW-0863">Zinc-finger</keyword>
<dbReference type="PROSITE" id="PS50089">
    <property type="entry name" value="ZF_RING_2"/>
    <property type="match status" value="1"/>
</dbReference>
<reference evidence="3" key="1">
    <citation type="submission" date="2017-06" db="EMBL/GenBank/DDBJ databases">
        <authorList>
            <person name="Assis F.L."/>
            <person name="Abrahao J.S."/>
            <person name="Silva L."/>
            <person name="Khalil J.B."/>
            <person name="Rodrigues R."/>
            <person name="Silva L.S."/>
            <person name="Boratto P."/>
            <person name="Andrade M."/>
            <person name="Kroon E.G."/>
            <person name="Ribeiro B."/>
            <person name="Bergier I."/>
            <person name="Seligmann H."/>
            <person name="Ghigo E."/>
            <person name="Colson P."/>
            <person name="Levasseur A."/>
            <person name="Raoult D."/>
            <person name="Scola B.L."/>
        </authorList>
    </citation>
    <scope>NUCLEOTIDE SEQUENCE</scope>
    <source>
        <strain evidence="3">Deep ocean</strain>
    </source>
</reference>
<name>A0A6N1NRE5_9VIRU</name>
<proteinExistence type="predicted"/>
<accession>A0A6N1NRE5</accession>
<organism evidence="3">
    <name type="scientific">Tupanvirus deep ocean</name>
    <dbReference type="NCBI Taxonomy" id="2126984"/>
    <lineage>
        <taxon>Viruses</taxon>
        <taxon>Varidnaviria</taxon>
        <taxon>Bamfordvirae</taxon>
        <taxon>Nucleocytoviricota</taxon>
        <taxon>Megaviricetes</taxon>
        <taxon>Imitervirales</taxon>
        <taxon>Mimiviridae</taxon>
        <taxon>Megamimivirinae</taxon>
        <taxon>Tupanvirus</taxon>
        <taxon>Tupanvirus altamarinense</taxon>
    </lineage>
</organism>
<dbReference type="RefSeq" id="YP_010780990.1">
    <property type="nucleotide sequence ID" value="NC_075038.1"/>
</dbReference>
<protein>
    <submittedName>
        <fullName evidence="3">Putative ORFan</fullName>
    </submittedName>
</protein>
<dbReference type="EMBL" id="MF405918">
    <property type="protein sequence ID" value="QKU34363.1"/>
    <property type="molecule type" value="Genomic_DNA"/>
</dbReference>
<dbReference type="InterPro" id="IPR013083">
    <property type="entry name" value="Znf_RING/FYVE/PHD"/>
</dbReference>
<feature type="domain" description="RING-type" evidence="2">
    <location>
        <begin position="531"/>
        <end position="569"/>
    </location>
</feature>
<dbReference type="GeneID" id="80517681"/>
<dbReference type="Gene3D" id="3.30.40.10">
    <property type="entry name" value="Zinc/RING finger domain, C3HC4 (zinc finger)"/>
    <property type="match status" value="1"/>
</dbReference>
<dbReference type="SMART" id="SM00184">
    <property type="entry name" value="RING"/>
    <property type="match status" value="1"/>
</dbReference>
<dbReference type="InterPro" id="IPR006073">
    <property type="entry name" value="GTP-bd"/>
</dbReference>
<dbReference type="SUPFAM" id="SSF52540">
    <property type="entry name" value="P-loop containing nucleoside triphosphate hydrolases"/>
    <property type="match status" value="1"/>
</dbReference>
<dbReference type="SUPFAM" id="SSF57850">
    <property type="entry name" value="RING/U-box"/>
    <property type="match status" value="1"/>
</dbReference>
<evidence type="ECO:0000256" key="1">
    <source>
        <dbReference type="PROSITE-ProRule" id="PRU00175"/>
    </source>
</evidence>
<dbReference type="CDD" id="cd00882">
    <property type="entry name" value="Ras_like_GTPase"/>
    <property type="match status" value="1"/>
</dbReference>
<dbReference type="InterPro" id="IPR027417">
    <property type="entry name" value="P-loop_NTPase"/>
</dbReference>
<evidence type="ECO:0000313" key="3">
    <source>
        <dbReference type="EMBL" id="QKU34363.1"/>
    </source>
</evidence>
<reference evidence="3" key="2">
    <citation type="journal article" date="2018" name="Nat. Commun.">
        <title>Tailed giant Tupanvirus possesses the most complete translational apparatus of the known virosphere.</title>
        <authorList>
            <person name="Abrahao J."/>
            <person name="Silva L."/>
            <person name="Silva L.S."/>
            <person name="Khalil J.Y.B."/>
            <person name="Rodrigues R."/>
            <person name="Arantes T."/>
            <person name="Assis F."/>
            <person name="Boratto P."/>
            <person name="Andrade M."/>
            <person name="Kroon E.G."/>
            <person name="Ribeiro B."/>
            <person name="Bergier I."/>
            <person name="Seligmann H."/>
            <person name="Ghigo E."/>
            <person name="Colson P."/>
            <person name="Levasseur A."/>
            <person name="Kroemer G."/>
            <person name="Raoult D."/>
            <person name="La Scola B."/>
        </authorList>
    </citation>
    <scope>NUCLEOTIDE SEQUENCE [LARGE SCALE GENOMIC DNA]</scope>
    <source>
        <strain evidence="3">Deep ocean</strain>
    </source>
</reference>
<dbReference type="GO" id="GO:0008270">
    <property type="term" value="F:zinc ion binding"/>
    <property type="evidence" value="ECO:0007669"/>
    <property type="project" value="UniProtKB-KW"/>
</dbReference>
<keyword evidence="1" id="KW-0479">Metal-binding</keyword>
<dbReference type="Gene3D" id="3.40.50.300">
    <property type="entry name" value="P-loop containing nucleotide triphosphate hydrolases"/>
    <property type="match status" value="1"/>
</dbReference>
<dbReference type="GO" id="GO:0005525">
    <property type="term" value="F:GTP binding"/>
    <property type="evidence" value="ECO:0007669"/>
    <property type="project" value="InterPro"/>
</dbReference>
<dbReference type="Pfam" id="PF01926">
    <property type="entry name" value="MMR_HSR1"/>
    <property type="match status" value="1"/>
</dbReference>
<evidence type="ECO:0000259" key="2">
    <source>
        <dbReference type="PROSITE" id="PS50089"/>
    </source>
</evidence>
<dbReference type="KEGG" id="vg:80517681"/>
<dbReference type="InterPro" id="IPR001841">
    <property type="entry name" value="Znf_RING"/>
</dbReference>